<dbReference type="RefSeq" id="WP_076666915.1">
    <property type="nucleotide sequence ID" value="NZ_FTPP01000001.1"/>
</dbReference>
<evidence type="ECO:0000313" key="3">
    <source>
        <dbReference type="Proteomes" id="UP000187181"/>
    </source>
</evidence>
<accession>A0A1R3X1H8</accession>
<organism evidence="2 3">
    <name type="scientific">Pontibacter indicus</name>
    <dbReference type="NCBI Taxonomy" id="1317125"/>
    <lineage>
        <taxon>Bacteria</taxon>
        <taxon>Pseudomonadati</taxon>
        <taxon>Bacteroidota</taxon>
        <taxon>Cytophagia</taxon>
        <taxon>Cytophagales</taxon>
        <taxon>Hymenobacteraceae</taxon>
        <taxon>Pontibacter</taxon>
    </lineage>
</organism>
<gene>
    <name evidence="2" type="ORF">SAMN05444128_1398</name>
</gene>
<name>A0A1R3X1H8_9BACT</name>
<dbReference type="EMBL" id="FTPP01000001">
    <property type="protein sequence ID" value="SIT84422.1"/>
    <property type="molecule type" value="Genomic_DNA"/>
</dbReference>
<dbReference type="Proteomes" id="UP000187181">
    <property type="component" value="Unassembled WGS sequence"/>
</dbReference>
<evidence type="ECO:0000313" key="2">
    <source>
        <dbReference type="EMBL" id="SIT84422.1"/>
    </source>
</evidence>
<dbReference type="AlphaFoldDB" id="A0A1R3X1H8"/>
<protein>
    <submittedName>
        <fullName evidence="2">Uncharacterized protein</fullName>
    </submittedName>
</protein>
<keyword evidence="1" id="KW-0812">Transmembrane</keyword>
<keyword evidence="1" id="KW-1133">Transmembrane helix</keyword>
<reference evidence="3" key="1">
    <citation type="submission" date="2017-01" db="EMBL/GenBank/DDBJ databases">
        <authorList>
            <person name="Varghese N."/>
            <person name="Submissions S."/>
        </authorList>
    </citation>
    <scope>NUCLEOTIDE SEQUENCE [LARGE SCALE GENOMIC DNA]</scope>
    <source>
        <strain evidence="3">LP100</strain>
    </source>
</reference>
<feature type="transmembrane region" description="Helical" evidence="1">
    <location>
        <begin position="59"/>
        <end position="79"/>
    </location>
</feature>
<sequence length="83" mass="9798">MKNLLLSLKPKLQSYFFFKNLKPTLRFVALVATPLCLVNSFLATQDSLYFYTDWATRFTTNFLITYPQAVVYVSLIKWFDSKR</sequence>
<proteinExistence type="predicted"/>
<evidence type="ECO:0000256" key="1">
    <source>
        <dbReference type="SAM" id="Phobius"/>
    </source>
</evidence>
<keyword evidence="3" id="KW-1185">Reference proteome</keyword>
<keyword evidence="1" id="KW-0472">Membrane</keyword>
<dbReference type="OrthoDB" id="1449905at2"/>